<gene>
    <name evidence="2" type="primary">AVEN_3378_1</name>
    <name evidence="2" type="ORF">CEXT_379761</name>
</gene>
<feature type="transmembrane region" description="Helical" evidence="1">
    <location>
        <begin position="723"/>
        <end position="743"/>
    </location>
</feature>
<sequence>MPEIPRKQEQADRLRESLRRDNCILWPIWWLVYRHDIPLRGPCHFCGCCKFVIDMNNSFPDGFGWTCARKTCPNKEPIVRPTFFDRFKSVSLRDLLLLTYHWACQSSIEEIVQDVNLECEKIWDYFKAVKEVCRDTSLKKGKLGIQPGSLVEVAVMKMGNFFILGALDRKTRHVRLEALAESDASNSLRHLSFLAKWVDKKAMIVSEKKIDKMLLPDIETVAADPTVKEKLSLNPHILNIKAFFLKNLHEIFGMVNHKTLTLSVIQGLLYELEWRVKYGKSIHTTFYSILNHIREFNKEKGYPETKITVIQGKYKNDLRASNLPSFYSIAGDHIICVTIVSSSLPLDMSKNMKTYSKTYNFEESLDVAVPFDEFFQDIPVICGGSLEVNTKALLAIKIRFGESPADFYLSKTNATCLGLRLKSEGFIKNPVKWMMVALGSVRRKPVDLKIYSRDQEIFANFPVHSLSYIAGLIFHWCVQSDLKLIYTDVPLDCEKVYHVWESFQGLCSDALKRKKERIGGKGHVVEVCVVRYGKLLILGAMDRETKQTLIQSFPMEMEKTLNIYYTLCSWIFPKTRIVLDITRAIEWQEKQLNHEIVLPDTSVTDKSSPLPHVLNIKNYLMKHLSNMFGRFRDEEVKQEVMQSYLEELMWREQYGKEPQEAFVSIINEIFYYKTSEISPVAEREKNMQLELVASLLIASAIVAYKVLPFHVVLKESSRQVPHAYFFLFLVADMLFVIRIKLYCAICV</sequence>
<name>A0AAV4XKV8_CAEEX</name>
<reference evidence="2 3" key="1">
    <citation type="submission" date="2021-06" db="EMBL/GenBank/DDBJ databases">
        <title>Caerostris extrusa draft genome.</title>
        <authorList>
            <person name="Kono N."/>
            <person name="Arakawa K."/>
        </authorList>
    </citation>
    <scope>NUCLEOTIDE SEQUENCE [LARGE SCALE GENOMIC DNA]</scope>
</reference>
<keyword evidence="3" id="KW-1185">Reference proteome</keyword>
<evidence type="ECO:0000256" key="1">
    <source>
        <dbReference type="SAM" id="Phobius"/>
    </source>
</evidence>
<keyword evidence="1" id="KW-0812">Transmembrane</keyword>
<comment type="caution">
    <text evidence="2">The sequence shown here is derived from an EMBL/GenBank/DDBJ whole genome shotgun (WGS) entry which is preliminary data.</text>
</comment>
<keyword evidence="1" id="KW-0472">Membrane</keyword>
<evidence type="ECO:0000313" key="2">
    <source>
        <dbReference type="EMBL" id="GIY95033.1"/>
    </source>
</evidence>
<dbReference type="AlphaFoldDB" id="A0AAV4XKV8"/>
<evidence type="ECO:0000313" key="3">
    <source>
        <dbReference type="Proteomes" id="UP001054945"/>
    </source>
</evidence>
<proteinExistence type="predicted"/>
<organism evidence="2 3">
    <name type="scientific">Caerostris extrusa</name>
    <name type="common">Bark spider</name>
    <name type="synonym">Caerostris bankana</name>
    <dbReference type="NCBI Taxonomy" id="172846"/>
    <lineage>
        <taxon>Eukaryota</taxon>
        <taxon>Metazoa</taxon>
        <taxon>Ecdysozoa</taxon>
        <taxon>Arthropoda</taxon>
        <taxon>Chelicerata</taxon>
        <taxon>Arachnida</taxon>
        <taxon>Araneae</taxon>
        <taxon>Araneomorphae</taxon>
        <taxon>Entelegynae</taxon>
        <taxon>Araneoidea</taxon>
        <taxon>Araneidae</taxon>
        <taxon>Caerostris</taxon>
    </lineage>
</organism>
<accession>A0AAV4XKV8</accession>
<feature type="transmembrane region" description="Helical" evidence="1">
    <location>
        <begin position="691"/>
        <end position="711"/>
    </location>
</feature>
<dbReference type="EMBL" id="BPLR01017862">
    <property type="protein sequence ID" value="GIY95033.1"/>
    <property type="molecule type" value="Genomic_DNA"/>
</dbReference>
<keyword evidence="1" id="KW-1133">Transmembrane helix</keyword>
<dbReference type="Proteomes" id="UP001054945">
    <property type="component" value="Unassembled WGS sequence"/>
</dbReference>
<protein>
    <submittedName>
        <fullName evidence="2">Uncharacterized protein</fullName>
    </submittedName>
</protein>